<reference evidence="1 2" key="1">
    <citation type="submission" date="2018-08" db="EMBL/GenBank/DDBJ databases">
        <title>A genome reference for cultivated species of the human gut microbiota.</title>
        <authorList>
            <person name="Zou Y."/>
            <person name="Xue W."/>
            <person name="Luo G."/>
        </authorList>
    </citation>
    <scope>NUCLEOTIDE SEQUENCE [LARGE SCALE GENOMIC DNA]</scope>
    <source>
        <strain evidence="1 2">OF01-2LB</strain>
    </source>
</reference>
<dbReference type="RefSeq" id="WP_117443062.1">
    <property type="nucleotide sequence ID" value="NZ_JAJFEN010000040.1"/>
</dbReference>
<dbReference type="SUPFAM" id="SSF75169">
    <property type="entry name" value="DsrEFH-like"/>
    <property type="match status" value="1"/>
</dbReference>
<dbReference type="Proteomes" id="UP000260025">
    <property type="component" value="Unassembled WGS sequence"/>
</dbReference>
<dbReference type="EMBL" id="QVEV01000012">
    <property type="protein sequence ID" value="RGC15678.1"/>
    <property type="molecule type" value="Genomic_DNA"/>
</dbReference>
<dbReference type="Gene3D" id="3.40.1260.10">
    <property type="entry name" value="DsrEFH-like"/>
    <property type="match status" value="1"/>
</dbReference>
<accession>A0A3E2VXK1</accession>
<comment type="caution">
    <text evidence="1">The sequence shown here is derived from an EMBL/GenBank/DDBJ whole genome shotgun (WGS) entry which is preliminary data.</text>
</comment>
<protein>
    <submittedName>
        <fullName evidence="1">Uncharacterized protein</fullName>
    </submittedName>
</protein>
<dbReference type="InterPro" id="IPR027396">
    <property type="entry name" value="DsrEFH-like"/>
</dbReference>
<sequence>MNVVFHIDEEKRWPLVQGNVTHMLAYCEQLHQDSHIEIVVNGRAVRQLKEEAAEQLEYKAVFCDFMKRGVIIAACRNAMKGQKLEEQELLNGVSTVASGVVELAVKQQEGYSYIKP</sequence>
<dbReference type="PANTHER" id="PTHR37691">
    <property type="entry name" value="BLR3518 PROTEIN"/>
    <property type="match status" value="1"/>
</dbReference>
<gene>
    <name evidence="1" type="ORF">DXA38_09915</name>
</gene>
<evidence type="ECO:0000313" key="1">
    <source>
        <dbReference type="EMBL" id="RGC15678.1"/>
    </source>
</evidence>
<organism evidence="1 2">
    <name type="scientific">Clostridium innocuum</name>
    <dbReference type="NCBI Taxonomy" id="1522"/>
    <lineage>
        <taxon>Bacteria</taxon>
        <taxon>Bacillati</taxon>
        <taxon>Bacillota</taxon>
        <taxon>Clostridia</taxon>
        <taxon>Eubacteriales</taxon>
        <taxon>Clostridiaceae</taxon>
        <taxon>Clostridium</taxon>
    </lineage>
</organism>
<proteinExistence type="predicted"/>
<dbReference type="PANTHER" id="PTHR37691:SF1">
    <property type="entry name" value="BLR3518 PROTEIN"/>
    <property type="match status" value="1"/>
</dbReference>
<dbReference type="AlphaFoldDB" id="A0A3E2VXK1"/>
<dbReference type="InterPro" id="IPR003787">
    <property type="entry name" value="Sulphur_relay_DsrE/F-like"/>
</dbReference>
<name>A0A3E2VXK1_CLOIN</name>
<evidence type="ECO:0000313" key="2">
    <source>
        <dbReference type="Proteomes" id="UP000260025"/>
    </source>
</evidence>
<dbReference type="OrthoDB" id="6412948at2"/>
<dbReference type="Pfam" id="PF02635">
    <property type="entry name" value="DsrE"/>
    <property type="match status" value="1"/>
</dbReference>